<dbReference type="GO" id="GO:0120147">
    <property type="term" value="F:formylglycine-generating oxidase activity"/>
    <property type="evidence" value="ECO:0007669"/>
    <property type="project" value="TreeGrafter"/>
</dbReference>
<dbReference type="InterPro" id="IPR005532">
    <property type="entry name" value="SUMF_dom"/>
</dbReference>
<dbReference type="Pfam" id="PF03781">
    <property type="entry name" value="FGE-sulfatase"/>
    <property type="match status" value="1"/>
</dbReference>
<comment type="caution">
    <text evidence="4">The sequence shown here is derived from an EMBL/GenBank/DDBJ whole genome shotgun (WGS) entry which is preliminary data.</text>
</comment>
<dbReference type="Proteomes" id="UP000518300">
    <property type="component" value="Unassembled WGS sequence"/>
</dbReference>
<feature type="compositionally biased region" description="Low complexity" evidence="1">
    <location>
        <begin position="96"/>
        <end position="108"/>
    </location>
</feature>
<evidence type="ECO:0000313" key="4">
    <source>
        <dbReference type="EMBL" id="NMO21689.1"/>
    </source>
</evidence>
<keyword evidence="2" id="KW-0472">Membrane</keyword>
<dbReference type="SUPFAM" id="SSF56436">
    <property type="entry name" value="C-type lectin-like"/>
    <property type="match status" value="1"/>
</dbReference>
<organism evidence="4 5">
    <name type="scientific">Pyxidicoccus fallax</name>
    <dbReference type="NCBI Taxonomy" id="394095"/>
    <lineage>
        <taxon>Bacteria</taxon>
        <taxon>Pseudomonadati</taxon>
        <taxon>Myxococcota</taxon>
        <taxon>Myxococcia</taxon>
        <taxon>Myxococcales</taxon>
        <taxon>Cystobacterineae</taxon>
        <taxon>Myxococcaceae</taxon>
        <taxon>Pyxidicoccus</taxon>
    </lineage>
</organism>
<dbReference type="InterPro" id="IPR042095">
    <property type="entry name" value="SUMF_sf"/>
</dbReference>
<feature type="domain" description="Sulfatase-modifying factor enzyme-like" evidence="3">
    <location>
        <begin position="164"/>
        <end position="300"/>
    </location>
</feature>
<dbReference type="PANTHER" id="PTHR23150:SF19">
    <property type="entry name" value="FORMYLGLYCINE-GENERATING ENZYME"/>
    <property type="match status" value="1"/>
</dbReference>
<feature type="region of interest" description="Disordered" evidence="1">
    <location>
        <begin position="72"/>
        <end position="108"/>
    </location>
</feature>
<dbReference type="InterPro" id="IPR016187">
    <property type="entry name" value="CTDL_fold"/>
</dbReference>
<evidence type="ECO:0000256" key="2">
    <source>
        <dbReference type="SAM" id="Phobius"/>
    </source>
</evidence>
<sequence length="305" mass="32022">MSGARSGARVLDSPTMSGARSGVRAALPTQPVMRKAKRRSVLSLVLLTLGGLALGAGGTYLILRFVRPSVTAAPVSPGKPVPARQAPPSRNEGEKAATAPAEGAPAVAAPVGDCPSGMRLVTGGAFKLGTPANDAMSFPNERALTSVQVPSFCVDEYEYPNRAGASPKVNVAWEEARTLCEQAGKRLCSEEEWEKACKGPGNARFPYGNEYDPAACNTEAPQGADRALAASGTFQRCRSAYGAVDMSGNVAEWTSTRFDATEDLTHKGGSFDRQDYTSRCSARKGAAPTERSESVGFRCCADVRP</sequence>
<dbReference type="InterPro" id="IPR051043">
    <property type="entry name" value="Sulfatase_Mod_Factor_Kinase"/>
</dbReference>
<dbReference type="EMBL" id="JABBJJ010000343">
    <property type="protein sequence ID" value="NMO21689.1"/>
    <property type="molecule type" value="Genomic_DNA"/>
</dbReference>
<dbReference type="AlphaFoldDB" id="A0A848LVL6"/>
<dbReference type="Gene3D" id="3.90.1580.10">
    <property type="entry name" value="paralog of FGE (formylglycine-generating enzyme)"/>
    <property type="match status" value="1"/>
</dbReference>
<name>A0A848LVL6_9BACT</name>
<accession>A0A848LVL6</accession>
<evidence type="ECO:0000259" key="3">
    <source>
        <dbReference type="Pfam" id="PF03781"/>
    </source>
</evidence>
<dbReference type="PANTHER" id="PTHR23150">
    <property type="entry name" value="SULFATASE MODIFYING FACTOR 1, 2"/>
    <property type="match status" value="1"/>
</dbReference>
<feature type="region of interest" description="Disordered" evidence="1">
    <location>
        <begin position="1"/>
        <end position="24"/>
    </location>
</feature>
<evidence type="ECO:0000313" key="5">
    <source>
        <dbReference type="Proteomes" id="UP000518300"/>
    </source>
</evidence>
<evidence type="ECO:0000256" key="1">
    <source>
        <dbReference type="SAM" id="MobiDB-lite"/>
    </source>
</evidence>
<keyword evidence="2" id="KW-0812">Transmembrane</keyword>
<proteinExistence type="predicted"/>
<feature type="transmembrane region" description="Helical" evidence="2">
    <location>
        <begin position="41"/>
        <end position="63"/>
    </location>
</feature>
<keyword evidence="5" id="KW-1185">Reference proteome</keyword>
<protein>
    <submittedName>
        <fullName evidence="4">Formylglycine-generating enzyme family protein</fullName>
    </submittedName>
</protein>
<gene>
    <name evidence="4" type="ORF">HG543_43605</name>
</gene>
<keyword evidence="2" id="KW-1133">Transmembrane helix</keyword>
<reference evidence="4 5" key="1">
    <citation type="submission" date="2020-04" db="EMBL/GenBank/DDBJ databases">
        <title>Draft genome of Pyxidicoccus fallax type strain.</title>
        <authorList>
            <person name="Whitworth D.E."/>
        </authorList>
    </citation>
    <scope>NUCLEOTIDE SEQUENCE [LARGE SCALE GENOMIC DNA]</scope>
    <source>
        <strain evidence="4 5">DSM 14698</strain>
    </source>
</reference>